<dbReference type="EMBL" id="KV878350">
    <property type="protein sequence ID" value="OJJ43786.1"/>
    <property type="molecule type" value="Genomic_DNA"/>
</dbReference>
<dbReference type="VEuPathDB" id="FungiDB:ASPZODRAFT_28057"/>
<evidence type="ECO:0000256" key="1">
    <source>
        <dbReference type="SAM" id="SignalP"/>
    </source>
</evidence>
<evidence type="ECO:0000313" key="3">
    <source>
        <dbReference type="Proteomes" id="UP000184188"/>
    </source>
</evidence>
<feature type="signal peptide" evidence="1">
    <location>
        <begin position="1"/>
        <end position="17"/>
    </location>
</feature>
<organism evidence="2 3">
    <name type="scientific">Penicilliopsis zonata CBS 506.65</name>
    <dbReference type="NCBI Taxonomy" id="1073090"/>
    <lineage>
        <taxon>Eukaryota</taxon>
        <taxon>Fungi</taxon>
        <taxon>Dikarya</taxon>
        <taxon>Ascomycota</taxon>
        <taxon>Pezizomycotina</taxon>
        <taxon>Eurotiomycetes</taxon>
        <taxon>Eurotiomycetidae</taxon>
        <taxon>Eurotiales</taxon>
        <taxon>Aspergillaceae</taxon>
        <taxon>Penicilliopsis</taxon>
    </lineage>
</organism>
<protein>
    <submittedName>
        <fullName evidence="2">Uncharacterized protein</fullName>
    </submittedName>
</protein>
<reference evidence="3" key="1">
    <citation type="journal article" date="2017" name="Genome Biol.">
        <title>Comparative genomics reveals high biological diversity and specific adaptations in the industrially and medically important fungal genus Aspergillus.</title>
        <authorList>
            <person name="de Vries R.P."/>
            <person name="Riley R."/>
            <person name="Wiebenga A."/>
            <person name="Aguilar-Osorio G."/>
            <person name="Amillis S."/>
            <person name="Uchima C.A."/>
            <person name="Anderluh G."/>
            <person name="Asadollahi M."/>
            <person name="Askin M."/>
            <person name="Barry K."/>
            <person name="Battaglia E."/>
            <person name="Bayram O."/>
            <person name="Benocci T."/>
            <person name="Braus-Stromeyer S.A."/>
            <person name="Caldana C."/>
            <person name="Canovas D."/>
            <person name="Cerqueira G.C."/>
            <person name="Chen F."/>
            <person name="Chen W."/>
            <person name="Choi C."/>
            <person name="Clum A."/>
            <person name="Dos Santos R.A."/>
            <person name="Damasio A.R."/>
            <person name="Diallinas G."/>
            <person name="Emri T."/>
            <person name="Fekete E."/>
            <person name="Flipphi M."/>
            <person name="Freyberg S."/>
            <person name="Gallo A."/>
            <person name="Gournas C."/>
            <person name="Habgood R."/>
            <person name="Hainaut M."/>
            <person name="Harispe M.L."/>
            <person name="Henrissat B."/>
            <person name="Hilden K.S."/>
            <person name="Hope R."/>
            <person name="Hossain A."/>
            <person name="Karabika E."/>
            <person name="Karaffa L."/>
            <person name="Karanyi Z."/>
            <person name="Krasevec N."/>
            <person name="Kuo A."/>
            <person name="Kusch H."/>
            <person name="LaButti K."/>
            <person name="Lagendijk E.L."/>
            <person name="Lapidus A."/>
            <person name="Levasseur A."/>
            <person name="Lindquist E."/>
            <person name="Lipzen A."/>
            <person name="Logrieco A.F."/>
            <person name="MacCabe A."/>
            <person name="Maekelae M.R."/>
            <person name="Malavazi I."/>
            <person name="Melin P."/>
            <person name="Meyer V."/>
            <person name="Mielnichuk N."/>
            <person name="Miskei M."/>
            <person name="Molnar A.P."/>
            <person name="Mule G."/>
            <person name="Ngan C.Y."/>
            <person name="Orejas M."/>
            <person name="Orosz E."/>
            <person name="Ouedraogo J.P."/>
            <person name="Overkamp K.M."/>
            <person name="Park H.-S."/>
            <person name="Perrone G."/>
            <person name="Piumi F."/>
            <person name="Punt P.J."/>
            <person name="Ram A.F."/>
            <person name="Ramon A."/>
            <person name="Rauscher S."/>
            <person name="Record E."/>
            <person name="Riano-Pachon D.M."/>
            <person name="Robert V."/>
            <person name="Roehrig J."/>
            <person name="Ruller R."/>
            <person name="Salamov A."/>
            <person name="Salih N.S."/>
            <person name="Samson R.A."/>
            <person name="Sandor E."/>
            <person name="Sanguinetti M."/>
            <person name="Schuetze T."/>
            <person name="Sepcic K."/>
            <person name="Shelest E."/>
            <person name="Sherlock G."/>
            <person name="Sophianopoulou V."/>
            <person name="Squina F.M."/>
            <person name="Sun H."/>
            <person name="Susca A."/>
            <person name="Todd R.B."/>
            <person name="Tsang A."/>
            <person name="Unkles S.E."/>
            <person name="van de Wiele N."/>
            <person name="van Rossen-Uffink D."/>
            <person name="Oliveira J.V."/>
            <person name="Vesth T.C."/>
            <person name="Visser J."/>
            <person name="Yu J.-H."/>
            <person name="Zhou M."/>
            <person name="Andersen M.R."/>
            <person name="Archer D.B."/>
            <person name="Baker S.E."/>
            <person name="Benoit I."/>
            <person name="Brakhage A.A."/>
            <person name="Braus G.H."/>
            <person name="Fischer R."/>
            <person name="Frisvad J.C."/>
            <person name="Goldman G.H."/>
            <person name="Houbraken J."/>
            <person name="Oakley B."/>
            <person name="Pocsi I."/>
            <person name="Scazzocchio C."/>
            <person name="Seiboth B."/>
            <person name="vanKuyk P.A."/>
            <person name="Wortman J."/>
            <person name="Dyer P.S."/>
            <person name="Grigoriev I.V."/>
        </authorList>
    </citation>
    <scope>NUCLEOTIDE SEQUENCE [LARGE SCALE GENOMIC DNA]</scope>
    <source>
        <strain evidence="3">CBS 506.65</strain>
    </source>
</reference>
<evidence type="ECO:0000313" key="2">
    <source>
        <dbReference type="EMBL" id="OJJ43786.1"/>
    </source>
</evidence>
<dbReference type="OrthoDB" id="2349272at2759"/>
<proteinExistence type="predicted"/>
<dbReference type="STRING" id="1073090.A0A1L9S9E8"/>
<feature type="chain" id="PRO_5013381508" evidence="1">
    <location>
        <begin position="18"/>
        <end position="208"/>
    </location>
</feature>
<keyword evidence="3" id="KW-1185">Reference proteome</keyword>
<gene>
    <name evidence="2" type="ORF">ASPZODRAFT_28057</name>
</gene>
<name>A0A1L9S9E8_9EURO</name>
<dbReference type="AlphaFoldDB" id="A0A1L9S9E8"/>
<sequence length="208" mass="21601">MHFSVTALLLSGPLALAATAAASITASQLETIAPTSNTCDNPPAAGECATADQAAPYINAAFEQYNVTSPAEQAAVLSLIAFETLDFKYSKNHFPGVPGQGTRNMQSPAFNSKYAASIPALAGNLSSVSSDPVAVLNLLLADENYDFGSGAWFLTTQCSAEQRTQLATGSQAGWEEYISSCVGTTVTDARKAYWDRAVSVLGVSSSAS</sequence>
<dbReference type="GeneID" id="34614575"/>
<accession>A0A1L9S9E8</accession>
<dbReference type="RefSeq" id="XP_022578296.1">
    <property type="nucleotide sequence ID" value="XM_022728111.1"/>
</dbReference>
<dbReference type="Proteomes" id="UP000184188">
    <property type="component" value="Unassembled WGS sequence"/>
</dbReference>
<keyword evidence="1" id="KW-0732">Signal</keyword>